<keyword evidence="2" id="KW-1185">Reference proteome</keyword>
<protein>
    <submittedName>
        <fullName evidence="1">Uncharacterized protein</fullName>
    </submittedName>
</protein>
<dbReference type="RefSeq" id="WP_190708050.1">
    <property type="nucleotide sequence ID" value="NZ_JAMPKX010000027.1"/>
</dbReference>
<organism evidence="1 2">
    <name type="scientific">Leptolyngbya subtilissima DQ-A4</name>
    <dbReference type="NCBI Taxonomy" id="2933933"/>
    <lineage>
        <taxon>Bacteria</taxon>
        <taxon>Bacillati</taxon>
        <taxon>Cyanobacteriota</taxon>
        <taxon>Cyanophyceae</taxon>
        <taxon>Leptolyngbyales</taxon>
        <taxon>Leptolyngbyaceae</taxon>
        <taxon>Leptolyngbya group</taxon>
        <taxon>Leptolyngbya</taxon>
    </lineage>
</organism>
<reference evidence="1 2" key="1">
    <citation type="submission" date="2022-04" db="EMBL/GenBank/DDBJ databases">
        <title>Positive selection, recombination, and allopatry shape intraspecific diversity of widespread and dominant cyanobacteria.</title>
        <authorList>
            <person name="Wei J."/>
            <person name="Shu W."/>
            <person name="Hu C."/>
        </authorList>
    </citation>
    <scope>NUCLEOTIDE SEQUENCE [LARGE SCALE GENOMIC DNA]</scope>
    <source>
        <strain evidence="1 2">DQ-A4</strain>
    </source>
</reference>
<dbReference type="EMBL" id="JAMPKX010000027">
    <property type="protein sequence ID" value="MEP0950313.1"/>
    <property type="molecule type" value="Genomic_DNA"/>
</dbReference>
<gene>
    <name evidence="1" type="ORF">NC992_25830</name>
</gene>
<comment type="caution">
    <text evidence="1">The sequence shown here is derived from an EMBL/GenBank/DDBJ whole genome shotgun (WGS) entry which is preliminary data.</text>
</comment>
<name>A0ABV0KEE2_9CYAN</name>
<evidence type="ECO:0000313" key="2">
    <source>
        <dbReference type="Proteomes" id="UP001482513"/>
    </source>
</evidence>
<evidence type="ECO:0000313" key="1">
    <source>
        <dbReference type="EMBL" id="MEP0950313.1"/>
    </source>
</evidence>
<accession>A0ABV0KEE2</accession>
<dbReference type="Proteomes" id="UP001482513">
    <property type="component" value="Unassembled WGS sequence"/>
</dbReference>
<proteinExistence type="predicted"/>
<sequence>MSTPTPAWDRALATTDPDAKSQVLLRLLAAPQPDYSPIMENPWDRALRALETPILIIAPNFSVTVERD</sequence>